<dbReference type="Gene3D" id="1.20.120.330">
    <property type="entry name" value="Nucleotidyltransferases domain 2"/>
    <property type="match status" value="1"/>
</dbReference>
<feature type="transmembrane region" description="Helical" evidence="7">
    <location>
        <begin position="1085"/>
        <end position="1103"/>
    </location>
</feature>
<dbReference type="RefSeq" id="WP_248028771.1">
    <property type="nucleotide sequence ID" value="NZ_CP118733.1"/>
</dbReference>
<evidence type="ECO:0000313" key="10">
    <source>
        <dbReference type="Proteomes" id="UP001304088"/>
    </source>
</evidence>
<evidence type="ECO:0000256" key="5">
    <source>
        <dbReference type="ARBA" id="ARBA00023136"/>
    </source>
</evidence>
<organism evidence="9 10">
    <name type="scientific">Streptococcus suivaginalis</name>
    <dbReference type="NCBI Taxonomy" id="3028082"/>
    <lineage>
        <taxon>Bacteria</taxon>
        <taxon>Bacillati</taxon>
        <taxon>Bacillota</taxon>
        <taxon>Bacilli</taxon>
        <taxon>Lactobacillales</taxon>
        <taxon>Streptococcaceae</taxon>
        <taxon>Streptococcus</taxon>
    </lineage>
</organism>
<feature type="transmembrane region" description="Helical" evidence="7">
    <location>
        <begin position="638"/>
        <end position="665"/>
    </location>
</feature>
<evidence type="ECO:0000256" key="7">
    <source>
        <dbReference type="SAM" id="Phobius"/>
    </source>
</evidence>
<dbReference type="AlphaFoldDB" id="A0AA96VE40"/>
<feature type="transmembrane region" description="Helical" evidence="7">
    <location>
        <begin position="21"/>
        <end position="38"/>
    </location>
</feature>
<keyword evidence="10" id="KW-1185">Reference proteome</keyword>
<dbReference type="PANTHER" id="PTHR30287">
    <property type="entry name" value="MEMBRANE COMPONENT OF PREDICTED ABC SUPERFAMILY METABOLITE UPTAKE TRANSPORTER"/>
    <property type="match status" value="1"/>
</dbReference>
<sequence>MKQKIYWKDVGQALLSSKGRFLSIFNLMMIGAIALIGLKGTSPNMEKTAQAYLEKAQTMDLAVMSDMGLDDADIAELETIEGAQLEMGFFKDVTLDSDQQAVRVFSKPSTISIYQVQSGHLPQSDDEIALSPSLAKGYKLGDQVKLTEPDRNGTVLTKTSFTLVGIVTSPEIWDNVTMGLASSGNGQLAGYAIVEPTVFDSEVYMIARLSYDELDDLAYYQDSYEAKVASYQQELDQLLADNGQDRLARIQAQGQEEIATGQEELDTAKDDLAAGAVQLEKSRADIQSGQEQLDNAHIQLQEKEVELAQAKYTLDQTKESLNQTKSRLDTSLAELERSRAFLEASKAELDQAASELEQAKSILASKQTELDQWASKINQAQADWFQKQESLKQIISQTLGPSQSLADYPDLLAQQTSLDQVKVGIDQELQAYNQAQSDYQAARKLLQEKETKYQTGLQDYQTGLTHYQTGRSQYDEGLAQYQAGLAQYEVGLAQYQAGQEQLTAGKNQLKVESAHISQAESQLAQAQSDFDKQKATAETEITQAQTDLSQAQSELKSLEEPIYQTYTRSTLPGGEGYTTYKNATGSIAAVGNIFPVVLYLVAALVTFTTMTRFVDEERTRAGLFKALGYTDRQIMTKFVLYGLGAGIAGTLVGILAGNFILSPMIAAIITESTVIGDAQLHLYPFWILLALVFALLSAVLPAYLVARKELKEKPASLLLPKPPVQGSAILLERLPFIWNRLSFTHKVTARNIFRYKKRMFMTIFGVAGSVALLFGGLGIRSSISGVVDRQFGDIMQYDMIVVDNSRASEAEKKAVDDILTSQSVASYLPIAYEQLTEEIDGLHQALTISLLVTEKMDLSDYIQLRQAGSGDFLSLTDSGIILSKKLASLYGVRAGDRLTLTIDQQPVTVKVAGVSELYAGHFIYMTAAYYEEVTGQAYQANASLVKVSQSSTSQSQDLAAQLLSQKGVVALVQNRSLIAMLETVASSLQSIMIILVVLSILLGLVILYNLTNINVAERIRELSTIKVLGFHNREVTLYIYRETIVLSLIGVVLGLGGGILLHRVLLEMIGSNSIIFNPKVSLEVYLIPILAIAGILTGLGWYVNRSLRKVDMLEALKSVD</sequence>
<name>A0AA96VE40_9STRE</name>
<comment type="subcellular location">
    <subcellularLocation>
        <location evidence="1">Cell membrane</location>
        <topology evidence="1">Multi-pass membrane protein</topology>
    </subcellularLocation>
</comment>
<proteinExistence type="predicted"/>
<evidence type="ECO:0000259" key="8">
    <source>
        <dbReference type="Pfam" id="PF02687"/>
    </source>
</evidence>
<protein>
    <submittedName>
        <fullName evidence="9">FtsX-like permease family protein</fullName>
    </submittedName>
</protein>
<feature type="transmembrane region" description="Helical" evidence="7">
    <location>
        <begin position="991"/>
        <end position="1010"/>
    </location>
</feature>
<evidence type="ECO:0000256" key="6">
    <source>
        <dbReference type="SAM" id="Coils"/>
    </source>
</evidence>
<keyword evidence="6" id="KW-0175">Coiled coil</keyword>
<feature type="domain" description="ABC3 transporter permease C-terminal" evidence="8">
    <location>
        <begin position="592"/>
        <end position="710"/>
    </location>
</feature>
<feature type="transmembrane region" description="Helical" evidence="7">
    <location>
        <begin position="587"/>
        <end position="610"/>
    </location>
</feature>
<evidence type="ECO:0000256" key="3">
    <source>
        <dbReference type="ARBA" id="ARBA00022692"/>
    </source>
</evidence>
<dbReference type="InterPro" id="IPR003838">
    <property type="entry name" value="ABC3_permease_C"/>
</dbReference>
<dbReference type="PANTHER" id="PTHR30287:SF1">
    <property type="entry name" value="INNER MEMBRANE PROTEIN"/>
    <property type="match status" value="1"/>
</dbReference>
<feature type="transmembrane region" description="Helical" evidence="7">
    <location>
        <begin position="685"/>
        <end position="706"/>
    </location>
</feature>
<accession>A0AA96VE40</accession>
<feature type="coiled-coil region" evidence="6">
    <location>
        <begin position="509"/>
        <end position="561"/>
    </location>
</feature>
<dbReference type="GO" id="GO:0005886">
    <property type="term" value="C:plasma membrane"/>
    <property type="evidence" value="ECO:0007669"/>
    <property type="project" value="UniProtKB-SubCell"/>
</dbReference>
<dbReference type="Pfam" id="PF02687">
    <property type="entry name" value="FtsX"/>
    <property type="match status" value="2"/>
</dbReference>
<keyword evidence="4 7" id="KW-1133">Transmembrane helix</keyword>
<evidence type="ECO:0000256" key="2">
    <source>
        <dbReference type="ARBA" id="ARBA00022475"/>
    </source>
</evidence>
<gene>
    <name evidence="9" type="ORF">PXH68_06525</name>
</gene>
<dbReference type="InterPro" id="IPR038766">
    <property type="entry name" value="Membrane_comp_ABC_pdt"/>
</dbReference>
<feature type="transmembrane region" description="Helical" evidence="7">
    <location>
        <begin position="1043"/>
        <end position="1065"/>
    </location>
</feature>
<evidence type="ECO:0000313" key="9">
    <source>
        <dbReference type="EMBL" id="WNY46546.1"/>
    </source>
</evidence>
<evidence type="ECO:0000256" key="4">
    <source>
        <dbReference type="ARBA" id="ARBA00022989"/>
    </source>
</evidence>
<feature type="transmembrane region" description="Helical" evidence="7">
    <location>
        <begin position="759"/>
        <end position="779"/>
    </location>
</feature>
<dbReference type="KEGG" id="ssuv:PXH68_06525"/>
<keyword evidence="5 7" id="KW-0472">Membrane</keyword>
<dbReference type="EMBL" id="CP118733">
    <property type="protein sequence ID" value="WNY46546.1"/>
    <property type="molecule type" value="Genomic_DNA"/>
</dbReference>
<feature type="domain" description="ABC3 transporter permease C-terminal" evidence="8">
    <location>
        <begin position="993"/>
        <end position="1109"/>
    </location>
</feature>
<feature type="coiled-coil region" evidence="6">
    <location>
        <begin position="286"/>
        <end position="383"/>
    </location>
</feature>
<reference evidence="9 10" key="1">
    <citation type="submission" date="2023-02" db="EMBL/GenBank/DDBJ databases">
        <title>Streptococcus sp. Genome Sequencing and Assembly.</title>
        <authorList>
            <person name="Shore S.M."/>
            <person name="Nicholson T.L."/>
        </authorList>
    </citation>
    <scope>NUCLEOTIDE SEQUENCE [LARGE SCALE GENOMIC DNA]</scope>
    <source>
        <strain evidence="9 10">29896</strain>
    </source>
</reference>
<evidence type="ECO:0000256" key="1">
    <source>
        <dbReference type="ARBA" id="ARBA00004651"/>
    </source>
</evidence>
<feature type="coiled-coil region" evidence="6">
    <location>
        <begin position="425"/>
        <end position="452"/>
    </location>
</feature>
<dbReference type="Proteomes" id="UP001304088">
    <property type="component" value="Chromosome"/>
</dbReference>
<keyword evidence="2" id="KW-1003">Cell membrane</keyword>
<keyword evidence="3 7" id="KW-0812">Transmembrane</keyword>